<feature type="transmembrane region" description="Helical" evidence="5">
    <location>
        <begin position="40"/>
        <end position="66"/>
    </location>
</feature>
<evidence type="ECO:0000256" key="3">
    <source>
        <dbReference type="ARBA" id="ARBA00022989"/>
    </source>
</evidence>
<evidence type="ECO:0000256" key="5">
    <source>
        <dbReference type="SAM" id="Phobius"/>
    </source>
</evidence>
<reference evidence="6 7" key="1">
    <citation type="submission" date="2018-06" db="EMBL/GenBank/DDBJ databases">
        <title>Comparative genomics reveals the genomic features of Rhizophagus irregularis, R. cerebriforme, R. diaphanum and Gigaspora rosea, and their symbiotic lifestyle signature.</title>
        <authorList>
            <person name="Morin E."/>
            <person name="San Clemente H."/>
            <person name="Chen E.C.H."/>
            <person name="De La Providencia I."/>
            <person name="Hainaut M."/>
            <person name="Kuo A."/>
            <person name="Kohler A."/>
            <person name="Murat C."/>
            <person name="Tang N."/>
            <person name="Roy S."/>
            <person name="Loubradou J."/>
            <person name="Henrissat B."/>
            <person name="Grigoriev I.V."/>
            <person name="Corradi N."/>
            <person name="Roux C."/>
            <person name="Martin F.M."/>
        </authorList>
    </citation>
    <scope>NUCLEOTIDE SEQUENCE [LARGE SCALE GENOMIC DNA]</scope>
    <source>
        <strain evidence="6 7">DAOM 227022</strain>
    </source>
</reference>
<comment type="caution">
    <text evidence="6">The sequence shown here is derived from an EMBL/GenBank/DDBJ whole genome shotgun (WGS) entry which is preliminary data.</text>
</comment>
<dbReference type="GO" id="GO:0015179">
    <property type="term" value="F:L-amino acid transmembrane transporter activity"/>
    <property type="evidence" value="ECO:0007669"/>
    <property type="project" value="TreeGrafter"/>
</dbReference>
<dbReference type="EMBL" id="QKYT01000411">
    <property type="protein sequence ID" value="RIA85668.1"/>
    <property type="molecule type" value="Genomic_DNA"/>
</dbReference>
<dbReference type="InterPro" id="IPR002293">
    <property type="entry name" value="AA/rel_permease1"/>
</dbReference>
<sequence length="490" mass="55751">MSINNDDITPSKDNEIREPMYGMSINENPKERNPNSSNKLLGVFYGIGMNVNTIIGSGIVTTPGIIWNLVKSPIVVLLLWFVGGIVSMAGSLSYVELGVIHKISGGETKYLQTAYPQPRIMMSYLFSFMHIFAIRPGIISAVLQSAAQYFWYTLKEHQYDDGIDINTNGWKLPFTPFWYVKLLAIAFLLIITAYHMFNTRWAIYINQTLAVIKLITYSIIAIAGIYRLFADWPTSRTNWQNSLNGNSDITAYSASILLITFSYDGWNSLNYSLDEFRKPEKKLIFSNSISVGIVILVYLLINIAFISVVPAEAILDNDKSSYETIAVVFFYKLFGQSPVTVRIFTALVVLSVIGTAATGIWSLFGVHLLSYSLEVIRYRNKGNLKKEKNDKELNEKSDRSSKIEYEVSLFFVGIFILAGLFILIFSFMVHVECPNYNPNCSLREKRIEQMSPMLISYGFLIIALLFYLFYYCLDTLKRQREAKIIRIADK</sequence>
<feature type="transmembrane region" description="Helical" evidence="5">
    <location>
        <begin position="287"/>
        <end position="309"/>
    </location>
</feature>
<feature type="transmembrane region" description="Helical" evidence="5">
    <location>
        <begin position="177"/>
        <end position="197"/>
    </location>
</feature>
<evidence type="ECO:0000313" key="7">
    <source>
        <dbReference type="Proteomes" id="UP000265703"/>
    </source>
</evidence>
<keyword evidence="4 5" id="KW-0472">Membrane</keyword>
<feature type="transmembrane region" description="Helical" evidence="5">
    <location>
        <begin position="209"/>
        <end position="229"/>
    </location>
</feature>
<dbReference type="GO" id="GO:0016020">
    <property type="term" value="C:membrane"/>
    <property type="evidence" value="ECO:0007669"/>
    <property type="project" value="UniProtKB-SubCell"/>
</dbReference>
<dbReference type="STRING" id="658196.A0A397SHZ8"/>
<keyword evidence="3 5" id="KW-1133">Transmembrane helix</keyword>
<dbReference type="Proteomes" id="UP000265703">
    <property type="component" value="Unassembled WGS sequence"/>
</dbReference>
<feature type="transmembrane region" description="Helical" evidence="5">
    <location>
        <begin position="78"/>
        <end position="100"/>
    </location>
</feature>
<feature type="transmembrane region" description="Helical" evidence="5">
    <location>
        <begin position="249"/>
        <end position="266"/>
    </location>
</feature>
<dbReference type="PANTHER" id="PTHR11785">
    <property type="entry name" value="AMINO ACID TRANSPORTER"/>
    <property type="match status" value="1"/>
</dbReference>
<feature type="transmembrane region" description="Helical" evidence="5">
    <location>
        <begin position="121"/>
        <end position="143"/>
    </location>
</feature>
<dbReference type="InterPro" id="IPR050598">
    <property type="entry name" value="AminoAcid_Transporter"/>
</dbReference>
<evidence type="ECO:0000256" key="2">
    <source>
        <dbReference type="ARBA" id="ARBA00022692"/>
    </source>
</evidence>
<gene>
    <name evidence="6" type="ORF">C1645_741391</name>
</gene>
<dbReference type="PANTHER" id="PTHR11785:SF353">
    <property type="entry name" value="METHIONINE TRANSPORTER (EUROFUNG)"/>
    <property type="match status" value="1"/>
</dbReference>
<comment type="subcellular location">
    <subcellularLocation>
        <location evidence="1">Membrane</location>
        <topology evidence="1">Multi-pass membrane protein</topology>
    </subcellularLocation>
</comment>
<dbReference type="OrthoDB" id="10062876at2759"/>
<evidence type="ECO:0000256" key="4">
    <source>
        <dbReference type="ARBA" id="ARBA00023136"/>
    </source>
</evidence>
<dbReference type="Pfam" id="PF13520">
    <property type="entry name" value="AA_permease_2"/>
    <property type="match status" value="1"/>
</dbReference>
<accession>A0A397SHZ8</accession>
<keyword evidence="7" id="KW-1185">Reference proteome</keyword>
<name>A0A397SHZ8_9GLOM</name>
<evidence type="ECO:0000313" key="6">
    <source>
        <dbReference type="EMBL" id="RIA85668.1"/>
    </source>
</evidence>
<keyword evidence="2 5" id="KW-0812">Transmembrane</keyword>
<feature type="transmembrane region" description="Helical" evidence="5">
    <location>
        <begin position="409"/>
        <end position="431"/>
    </location>
</feature>
<proteinExistence type="predicted"/>
<organism evidence="6 7">
    <name type="scientific">Glomus cerebriforme</name>
    <dbReference type="NCBI Taxonomy" id="658196"/>
    <lineage>
        <taxon>Eukaryota</taxon>
        <taxon>Fungi</taxon>
        <taxon>Fungi incertae sedis</taxon>
        <taxon>Mucoromycota</taxon>
        <taxon>Glomeromycotina</taxon>
        <taxon>Glomeromycetes</taxon>
        <taxon>Glomerales</taxon>
        <taxon>Glomeraceae</taxon>
        <taxon>Glomus</taxon>
    </lineage>
</organism>
<dbReference type="Gene3D" id="1.20.1740.10">
    <property type="entry name" value="Amino acid/polyamine transporter I"/>
    <property type="match status" value="1"/>
</dbReference>
<dbReference type="AlphaFoldDB" id="A0A397SHZ8"/>
<feature type="transmembrane region" description="Helical" evidence="5">
    <location>
        <begin position="451"/>
        <end position="473"/>
    </location>
</feature>
<evidence type="ECO:0000256" key="1">
    <source>
        <dbReference type="ARBA" id="ARBA00004141"/>
    </source>
</evidence>
<feature type="transmembrane region" description="Helical" evidence="5">
    <location>
        <begin position="343"/>
        <end position="369"/>
    </location>
</feature>
<protein>
    <submittedName>
        <fullName evidence="6">Amino acid permease-domain-containing protein</fullName>
    </submittedName>
</protein>